<evidence type="ECO:0000313" key="3">
    <source>
        <dbReference type="EMBL" id="CAF1227219.1"/>
    </source>
</evidence>
<dbReference type="AlphaFoldDB" id="A0A814YD26"/>
<dbReference type="InterPro" id="IPR002925">
    <property type="entry name" value="Dienelactn_hydro"/>
</dbReference>
<accession>A0A814YD26</accession>
<keyword evidence="1" id="KW-0863">Zinc-finger</keyword>
<reference evidence="3" key="1">
    <citation type="submission" date="2021-02" db="EMBL/GenBank/DDBJ databases">
        <authorList>
            <person name="Nowell W R."/>
        </authorList>
    </citation>
    <scope>NUCLEOTIDE SEQUENCE</scope>
</reference>
<dbReference type="GO" id="GO:0008270">
    <property type="term" value="F:zinc ion binding"/>
    <property type="evidence" value="ECO:0007669"/>
    <property type="project" value="UniProtKB-KW"/>
</dbReference>
<dbReference type="GO" id="GO:0016787">
    <property type="term" value="F:hydrolase activity"/>
    <property type="evidence" value="ECO:0007669"/>
    <property type="project" value="InterPro"/>
</dbReference>
<dbReference type="EMBL" id="CAJOBC010009527">
    <property type="protein sequence ID" value="CAF3990106.1"/>
    <property type="molecule type" value="Genomic_DNA"/>
</dbReference>
<dbReference type="Proteomes" id="UP000663829">
    <property type="component" value="Unassembled WGS sequence"/>
</dbReference>
<dbReference type="EMBL" id="CAJNOQ010009523">
    <property type="protein sequence ID" value="CAF1227219.1"/>
    <property type="molecule type" value="Genomic_DNA"/>
</dbReference>
<dbReference type="Gene3D" id="3.40.50.1820">
    <property type="entry name" value="alpha/beta hydrolase"/>
    <property type="match status" value="1"/>
</dbReference>
<keyword evidence="1" id="KW-0479">Metal-binding</keyword>
<dbReference type="InterPro" id="IPR029058">
    <property type="entry name" value="AB_hydrolase_fold"/>
</dbReference>
<evidence type="ECO:0000313" key="4">
    <source>
        <dbReference type="EMBL" id="CAF3990106.1"/>
    </source>
</evidence>
<dbReference type="SUPFAM" id="SSF53474">
    <property type="entry name" value="alpha/beta-Hydrolases"/>
    <property type="match status" value="1"/>
</dbReference>
<dbReference type="PROSITE" id="PS50966">
    <property type="entry name" value="ZF_SWIM"/>
    <property type="match status" value="1"/>
</dbReference>
<organism evidence="3 5">
    <name type="scientific">Didymodactylos carnosus</name>
    <dbReference type="NCBI Taxonomy" id="1234261"/>
    <lineage>
        <taxon>Eukaryota</taxon>
        <taxon>Metazoa</taxon>
        <taxon>Spiralia</taxon>
        <taxon>Gnathifera</taxon>
        <taxon>Rotifera</taxon>
        <taxon>Eurotatoria</taxon>
        <taxon>Bdelloidea</taxon>
        <taxon>Philodinida</taxon>
        <taxon>Philodinidae</taxon>
        <taxon>Didymodactylos</taxon>
    </lineage>
</organism>
<keyword evidence="1" id="KW-0862">Zinc</keyword>
<dbReference type="Proteomes" id="UP000681722">
    <property type="component" value="Unassembled WGS sequence"/>
</dbReference>
<dbReference type="InterPro" id="IPR007527">
    <property type="entry name" value="Znf_SWIM"/>
</dbReference>
<evidence type="ECO:0000313" key="5">
    <source>
        <dbReference type="Proteomes" id="UP000663829"/>
    </source>
</evidence>
<feature type="domain" description="SWIM-type" evidence="2">
    <location>
        <begin position="234"/>
        <end position="268"/>
    </location>
</feature>
<dbReference type="PANTHER" id="PTHR17630">
    <property type="entry name" value="DIENELACTONE HYDROLASE"/>
    <property type="match status" value="1"/>
</dbReference>
<protein>
    <recommendedName>
        <fullName evidence="2">SWIM-type domain-containing protein</fullName>
    </recommendedName>
</protein>
<dbReference type="Pfam" id="PF01738">
    <property type="entry name" value="DLH"/>
    <property type="match status" value="1"/>
</dbReference>
<name>A0A814YD26_9BILA</name>
<comment type="caution">
    <text evidence="3">The sequence shown here is derived from an EMBL/GenBank/DDBJ whole genome shotgun (WGS) entry which is preliminary data.</text>
</comment>
<dbReference type="PANTHER" id="PTHR17630:SF105">
    <property type="entry name" value="DIENELACTONE HYDROLASE FAMILY PROTEIN (AFU_ORTHOLOGUE AFUA_4G08790)"/>
    <property type="match status" value="1"/>
</dbReference>
<keyword evidence="5" id="KW-1185">Reference proteome</keyword>
<dbReference type="OrthoDB" id="17560at2759"/>
<evidence type="ECO:0000259" key="2">
    <source>
        <dbReference type="PROSITE" id="PS50966"/>
    </source>
</evidence>
<sequence length="299" mass="32886">MVGLPVYIATNNTTTSTDKIIVVMTDVFGWELKNIRLLADEYASNGFYVLVPDFFKGDPVPLELEAKLAPPSAPKRNFFTAVSDTFSAATTVGPWLIRHRESVSKPIVDSFFIGLRQQYPSSKIGAVGFCWGGRYAILLTHTDAKVQVDAAVAIHPSLLSIPSEIEKIAKPVSFAVGDKDQYMSVKQADQTRLILSKKTNVDGEVEVYPGMVHGFGCRGDLTIEENKKGHDRAMKQTIDCAPLQSCSCPVGMKQYSCKHSGGLAILFNLYQVSDKTRIQPLSKRKTKGRLKKVSKALNL</sequence>
<gene>
    <name evidence="3" type="ORF">GPM918_LOCUS24990</name>
    <name evidence="4" type="ORF">SRO942_LOCUS24994</name>
</gene>
<evidence type="ECO:0000256" key="1">
    <source>
        <dbReference type="PROSITE-ProRule" id="PRU00325"/>
    </source>
</evidence>
<proteinExistence type="predicted"/>